<dbReference type="PANTHER" id="PTHR11306:SF68">
    <property type="entry name" value="NPC INTRACELLULAR CHOLESTEROL TRANSPORTER 2"/>
    <property type="match status" value="1"/>
</dbReference>
<dbReference type="GO" id="GO:0015918">
    <property type="term" value="P:sterol transport"/>
    <property type="evidence" value="ECO:0007669"/>
    <property type="project" value="InterPro"/>
</dbReference>
<dbReference type="InterPro" id="IPR003172">
    <property type="entry name" value="ML_dom"/>
</dbReference>
<protein>
    <recommendedName>
        <fullName evidence="5">MD-2-related lipid-recognition domain-containing protein</fullName>
    </recommendedName>
</protein>
<evidence type="ECO:0000256" key="1">
    <source>
        <dbReference type="ARBA" id="ARBA00004613"/>
    </source>
</evidence>
<keyword evidence="4" id="KW-0732">Signal</keyword>
<dbReference type="SMART" id="SM00737">
    <property type="entry name" value="ML"/>
    <property type="match status" value="1"/>
</dbReference>
<dbReference type="PANTHER" id="PTHR11306">
    <property type="entry name" value="NIEMANN PICK TYPE C2 PROTEIN NPC2-RELATED"/>
    <property type="match status" value="1"/>
</dbReference>
<evidence type="ECO:0000259" key="5">
    <source>
        <dbReference type="SMART" id="SM00737"/>
    </source>
</evidence>
<proteinExistence type="inferred from homology"/>
<dbReference type="GO" id="GO:0005576">
    <property type="term" value="C:extracellular region"/>
    <property type="evidence" value="ECO:0007669"/>
    <property type="project" value="UniProtKB-SubCell"/>
</dbReference>
<evidence type="ECO:0000256" key="2">
    <source>
        <dbReference type="ARBA" id="ARBA00006370"/>
    </source>
</evidence>
<dbReference type="AlphaFoldDB" id="A0AAE1UB58"/>
<feature type="domain" description="MD-2-related lipid-recognition" evidence="5">
    <location>
        <begin position="23"/>
        <end position="146"/>
    </location>
</feature>
<dbReference type="Proteomes" id="UP001292094">
    <property type="component" value="Unassembled WGS sequence"/>
</dbReference>
<comment type="similarity">
    <text evidence="2">Belongs to the NPC2 family.</text>
</comment>
<evidence type="ECO:0000313" key="8">
    <source>
        <dbReference type="Proteomes" id="UP001292094"/>
    </source>
</evidence>
<gene>
    <name evidence="7" type="ORF">Pmani_016285</name>
    <name evidence="6" type="ORF">Pmani_022424</name>
</gene>
<name>A0AAE1UB58_9EUCA</name>
<feature type="signal peptide" evidence="4">
    <location>
        <begin position="1"/>
        <end position="19"/>
    </location>
</feature>
<organism evidence="7 8">
    <name type="scientific">Petrolisthes manimaculis</name>
    <dbReference type="NCBI Taxonomy" id="1843537"/>
    <lineage>
        <taxon>Eukaryota</taxon>
        <taxon>Metazoa</taxon>
        <taxon>Ecdysozoa</taxon>
        <taxon>Arthropoda</taxon>
        <taxon>Crustacea</taxon>
        <taxon>Multicrustacea</taxon>
        <taxon>Malacostraca</taxon>
        <taxon>Eumalacostraca</taxon>
        <taxon>Eucarida</taxon>
        <taxon>Decapoda</taxon>
        <taxon>Pleocyemata</taxon>
        <taxon>Anomura</taxon>
        <taxon>Galatheoidea</taxon>
        <taxon>Porcellanidae</taxon>
        <taxon>Petrolisthes</taxon>
    </lineage>
</organism>
<feature type="chain" id="PRO_5042442992" description="MD-2-related lipid-recognition domain-containing protein" evidence="4">
    <location>
        <begin position="20"/>
        <end position="150"/>
    </location>
</feature>
<dbReference type="GO" id="GO:0032934">
    <property type="term" value="F:sterol binding"/>
    <property type="evidence" value="ECO:0007669"/>
    <property type="project" value="InterPro"/>
</dbReference>
<keyword evidence="8" id="KW-1185">Reference proteome</keyword>
<accession>A0AAE1UB58</accession>
<reference evidence="7" key="1">
    <citation type="submission" date="2023-11" db="EMBL/GenBank/DDBJ databases">
        <title>Genome assemblies of two species of porcelain crab, Petrolisthes cinctipes and Petrolisthes manimaculis (Anomura: Porcellanidae).</title>
        <authorList>
            <person name="Angst P."/>
        </authorList>
    </citation>
    <scope>NUCLEOTIDE SEQUENCE</scope>
    <source>
        <strain evidence="7">PB745_02</strain>
        <tissue evidence="7">Gill</tissue>
    </source>
</reference>
<dbReference type="FunFam" id="2.60.40.770:FF:000001">
    <property type="entry name" value="NPC intracellular cholesterol transporter 2"/>
    <property type="match status" value="1"/>
</dbReference>
<dbReference type="SUPFAM" id="SSF81296">
    <property type="entry name" value="E set domains"/>
    <property type="match status" value="1"/>
</dbReference>
<comment type="caution">
    <text evidence="7">The sequence shown here is derived from an EMBL/GenBank/DDBJ whole genome shotgun (WGS) entry which is preliminary data.</text>
</comment>
<dbReference type="EMBL" id="JAWZYT010002244">
    <property type="protein sequence ID" value="KAK4305698.1"/>
    <property type="molecule type" value="Genomic_DNA"/>
</dbReference>
<sequence length="150" mass="16082">MKTCFIAVALLATLVSVNADAAIKKCGGVAQVNPADVVITGCKGHTRCIFKKNTFASIQLPFTLNQEFPRVTAKVYGVIAGVKIPFPFPHSNACAESGLQCPLTPGSYSYTSKLLVQPAFPSLDVDVEWHLVDGNNQDIVCIRFPVALQS</sequence>
<evidence type="ECO:0000313" key="7">
    <source>
        <dbReference type="EMBL" id="KAK4312274.1"/>
    </source>
</evidence>
<dbReference type="InterPro" id="IPR039670">
    <property type="entry name" value="NPC2-like"/>
</dbReference>
<dbReference type="Pfam" id="PF02221">
    <property type="entry name" value="E1_DerP2_DerF2"/>
    <property type="match status" value="1"/>
</dbReference>
<evidence type="ECO:0000256" key="4">
    <source>
        <dbReference type="SAM" id="SignalP"/>
    </source>
</evidence>
<dbReference type="InterPro" id="IPR014756">
    <property type="entry name" value="Ig_E-set"/>
</dbReference>
<dbReference type="EMBL" id="JAWZYT010001428">
    <property type="protein sequence ID" value="KAK4312274.1"/>
    <property type="molecule type" value="Genomic_DNA"/>
</dbReference>
<evidence type="ECO:0000256" key="3">
    <source>
        <dbReference type="ARBA" id="ARBA00022525"/>
    </source>
</evidence>
<evidence type="ECO:0000313" key="6">
    <source>
        <dbReference type="EMBL" id="KAK4305698.1"/>
    </source>
</evidence>
<comment type="subcellular location">
    <subcellularLocation>
        <location evidence="1">Secreted</location>
    </subcellularLocation>
</comment>
<keyword evidence="3" id="KW-0964">Secreted</keyword>
<dbReference type="Gene3D" id="2.60.40.770">
    <property type="match status" value="1"/>
</dbReference>